<feature type="non-terminal residue" evidence="3">
    <location>
        <position position="163"/>
    </location>
</feature>
<keyword evidence="4" id="KW-1185">Reference proteome</keyword>
<keyword evidence="2" id="KW-0732">Signal</keyword>
<sequence length="163" mass="17195">MKLTGVASLLTFAVTATQAAPAVHVVTKYVEPKTVTVYQKANAGFDWPHFSGLPNFSELFGGHHHGRPTDSSDDMMSSTDLETEESSTEASAESANENPFTNIFPGFNKPTQDGKPSATEEMPSKETGSSEAEGSDAEEPAESSDAEPSEGSGSGSSDWVTQM</sequence>
<name>A0A9W8LQG8_9FUNG</name>
<gene>
    <name evidence="3" type="ORF">H4R20_006825</name>
</gene>
<feature type="compositionally biased region" description="Low complexity" evidence="1">
    <location>
        <begin position="88"/>
        <end position="97"/>
    </location>
</feature>
<accession>A0A9W8LQG8</accession>
<dbReference type="EMBL" id="JANBUO010003264">
    <property type="protein sequence ID" value="KAJ2791745.1"/>
    <property type="molecule type" value="Genomic_DNA"/>
</dbReference>
<feature type="region of interest" description="Disordered" evidence="1">
    <location>
        <begin position="61"/>
        <end position="163"/>
    </location>
</feature>
<evidence type="ECO:0000256" key="2">
    <source>
        <dbReference type="SAM" id="SignalP"/>
    </source>
</evidence>
<dbReference type="OrthoDB" id="568194at2759"/>
<dbReference type="AlphaFoldDB" id="A0A9W8LQG8"/>
<comment type="caution">
    <text evidence="3">The sequence shown here is derived from an EMBL/GenBank/DDBJ whole genome shotgun (WGS) entry which is preliminary data.</text>
</comment>
<evidence type="ECO:0000313" key="4">
    <source>
        <dbReference type="Proteomes" id="UP001140094"/>
    </source>
</evidence>
<evidence type="ECO:0000256" key="1">
    <source>
        <dbReference type="SAM" id="MobiDB-lite"/>
    </source>
</evidence>
<protein>
    <submittedName>
        <fullName evidence="3">Uncharacterized protein</fullName>
    </submittedName>
</protein>
<evidence type="ECO:0000313" key="3">
    <source>
        <dbReference type="EMBL" id="KAJ2791745.1"/>
    </source>
</evidence>
<reference evidence="3" key="1">
    <citation type="submission" date="2022-07" db="EMBL/GenBank/DDBJ databases">
        <title>Phylogenomic reconstructions and comparative analyses of Kickxellomycotina fungi.</title>
        <authorList>
            <person name="Reynolds N.K."/>
            <person name="Stajich J.E."/>
            <person name="Barry K."/>
            <person name="Grigoriev I.V."/>
            <person name="Crous P."/>
            <person name="Smith M.E."/>
        </authorList>
    </citation>
    <scope>NUCLEOTIDE SEQUENCE</scope>
    <source>
        <strain evidence="3">NRRL 1565</strain>
    </source>
</reference>
<feature type="signal peptide" evidence="2">
    <location>
        <begin position="1"/>
        <end position="19"/>
    </location>
</feature>
<feature type="compositionally biased region" description="Acidic residues" evidence="1">
    <location>
        <begin position="133"/>
        <end position="148"/>
    </location>
</feature>
<dbReference type="Proteomes" id="UP001140094">
    <property type="component" value="Unassembled WGS sequence"/>
</dbReference>
<feature type="chain" id="PRO_5040934441" evidence="2">
    <location>
        <begin position="20"/>
        <end position="163"/>
    </location>
</feature>
<proteinExistence type="predicted"/>
<organism evidence="3 4">
    <name type="scientific">Coemansia guatemalensis</name>
    <dbReference type="NCBI Taxonomy" id="2761395"/>
    <lineage>
        <taxon>Eukaryota</taxon>
        <taxon>Fungi</taxon>
        <taxon>Fungi incertae sedis</taxon>
        <taxon>Zoopagomycota</taxon>
        <taxon>Kickxellomycotina</taxon>
        <taxon>Kickxellomycetes</taxon>
        <taxon>Kickxellales</taxon>
        <taxon>Kickxellaceae</taxon>
        <taxon>Coemansia</taxon>
    </lineage>
</organism>